<dbReference type="Proteomes" id="UP000292957">
    <property type="component" value="Unassembled WGS sequence"/>
</dbReference>
<dbReference type="OrthoDB" id="2756798at2759"/>
<name>A0A4Q9MJI9_9APHY</name>
<dbReference type="AlphaFoldDB" id="A0A4Q9MJI9"/>
<evidence type="ECO:0000313" key="2">
    <source>
        <dbReference type="EMBL" id="TBU27649.1"/>
    </source>
</evidence>
<organism evidence="2">
    <name type="scientific">Dichomitus squalens</name>
    <dbReference type="NCBI Taxonomy" id="114155"/>
    <lineage>
        <taxon>Eukaryota</taxon>
        <taxon>Fungi</taxon>
        <taxon>Dikarya</taxon>
        <taxon>Basidiomycota</taxon>
        <taxon>Agaricomycotina</taxon>
        <taxon>Agaricomycetes</taxon>
        <taxon>Polyporales</taxon>
        <taxon>Polyporaceae</taxon>
        <taxon>Dichomitus</taxon>
    </lineage>
</organism>
<keyword evidence="1" id="KW-0812">Transmembrane</keyword>
<protein>
    <submittedName>
        <fullName evidence="2">Uncharacterized protein</fullName>
    </submittedName>
</protein>
<proteinExistence type="predicted"/>
<keyword evidence="1" id="KW-0472">Membrane</keyword>
<keyword evidence="1" id="KW-1133">Transmembrane helix</keyword>
<sequence>MTQTNSSQCPSPIHGGFNQDSWDFQVHAIQEQIVLASLPSALYGVFVILIVASIHALTQQYGTLQPPMVALGLTLFALFATTTAYLVTMLLATQSTILNAILDSPSVIWGLPSNVVFGLLSSANPRDYDQIQNCTGTAALTINILLGDAIVCWRACVLWRGNRAIKTLCVSFLMTTFGKYIYRSFQQIPLILSCHIRVGYGGHRFSYGVAATVLTFGTNLLATVLVGYKAWKAKSDLRKYIVVGPIASQIEKIFALLLESGAAYCTLWVSPCHYEHWDVRRHE</sequence>
<gene>
    <name evidence="2" type="ORF">BD311DRAFT_723946</name>
</gene>
<feature type="transmembrane region" description="Helical" evidence="1">
    <location>
        <begin position="33"/>
        <end position="57"/>
    </location>
</feature>
<evidence type="ECO:0000256" key="1">
    <source>
        <dbReference type="SAM" id="Phobius"/>
    </source>
</evidence>
<feature type="transmembrane region" description="Helical" evidence="1">
    <location>
        <begin position="164"/>
        <end position="182"/>
    </location>
</feature>
<feature type="transmembrane region" description="Helical" evidence="1">
    <location>
        <begin position="69"/>
        <end position="92"/>
    </location>
</feature>
<dbReference type="EMBL" id="ML143430">
    <property type="protein sequence ID" value="TBU27649.1"/>
    <property type="molecule type" value="Genomic_DNA"/>
</dbReference>
<reference evidence="2" key="1">
    <citation type="submission" date="2019-01" db="EMBL/GenBank/DDBJ databases">
        <title>Draft genome sequences of three monokaryotic isolates of the white-rot basidiomycete fungus Dichomitus squalens.</title>
        <authorList>
            <consortium name="DOE Joint Genome Institute"/>
            <person name="Lopez S.C."/>
            <person name="Andreopoulos B."/>
            <person name="Pangilinan J."/>
            <person name="Lipzen A."/>
            <person name="Riley R."/>
            <person name="Ahrendt S."/>
            <person name="Ng V."/>
            <person name="Barry K."/>
            <person name="Daum C."/>
            <person name="Grigoriev I.V."/>
            <person name="Hilden K.S."/>
            <person name="Makela M.R."/>
            <person name="de Vries R.P."/>
        </authorList>
    </citation>
    <scope>NUCLEOTIDE SEQUENCE [LARGE SCALE GENOMIC DNA]</scope>
    <source>
        <strain evidence="2">OM18370.1</strain>
    </source>
</reference>
<accession>A0A4Q9MJI9</accession>
<feature type="transmembrane region" description="Helical" evidence="1">
    <location>
        <begin position="205"/>
        <end position="228"/>
    </location>
</feature>